<accession>A0A0G0YT26</accession>
<gene>
    <name evidence="13" type="ORF">UV02_C0056G0005</name>
</gene>
<dbReference type="InterPro" id="IPR022635">
    <property type="entry name" value="DNA_polIII_beta_C"/>
</dbReference>
<evidence type="ECO:0000256" key="6">
    <source>
        <dbReference type="ARBA" id="ARBA00022705"/>
    </source>
</evidence>
<proteinExistence type="inferred from homology"/>
<name>A0A0G0YT26_9BACT</name>
<evidence type="ECO:0000256" key="5">
    <source>
        <dbReference type="ARBA" id="ARBA00022695"/>
    </source>
</evidence>
<dbReference type="Pfam" id="PF00712">
    <property type="entry name" value="DNA_pol3_beta"/>
    <property type="match status" value="1"/>
</dbReference>
<evidence type="ECO:0000256" key="2">
    <source>
        <dbReference type="ARBA" id="ARBA00010752"/>
    </source>
</evidence>
<dbReference type="Pfam" id="PF02768">
    <property type="entry name" value="DNA_pol3_beta_3"/>
    <property type="match status" value="1"/>
</dbReference>
<sequence length="368" mass="40763">MRIICTQENLIKGLNVVSRLAGKNISLPILNNILIKTEGGLIKLISTNLDIGIKTTLRGKVESEGEITVGAKIFTEYVALLTGGNVEISVDNNNILIKTENQQTTIKGQGTDDFPVIPWLESGNEIELGSETLKEGLSQVINSASYNNVRPEFSGILMVVNKDNLVLAATDSYRLAEKNIKIVKNNLNQEKAYKIAPLKALQEVIRICGDGEEPVKIKFGESQIVFGFKETTIMSRLIEGNYPDYKEIIPNGWKTRVVAEKSALTTQIKTASLFSRAGINDVLLEFNKNNNIIISAANAQCGENKSTVEAIIEGENNSAVFNYKYFLDGLQNINQKKIVIEVNSSDLPVILRPENDNNYLYLIMPIRR</sequence>
<evidence type="ECO:0000313" key="13">
    <source>
        <dbReference type="EMBL" id="KKS39764.1"/>
    </source>
</evidence>
<comment type="subcellular location">
    <subcellularLocation>
        <location evidence="1 9">Cytoplasm</location>
    </subcellularLocation>
</comment>
<keyword evidence="8" id="KW-0238">DNA-binding</keyword>
<evidence type="ECO:0000256" key="8">
    <source>
        <dbReference type="ARBA" id="ARBA00023125"/>
    </source>
</evidence>
<dbReference type="SUPFAM" id="SSF55979">
    <property type="entry name" value="DNA clamp"/>
    <property type="match status" value="3"/>
</dbReference>
<dbReference type="SMART" id="SM00480">
    <property type="entry name" value="POL3Bc"/>
    <property type="match status" value="1"/>
</dbReference>
<comment type="caution">
    <text evidence="13">The sequence shown here is derived from an EMBL/GenBank/DDBJ whole genome shotgun (WGS) entry which is preliminary data.</text>
</comment>
<evidence type="ECO:0000256" key="1">
    <source>
        <dbReference type="ARBA" id="ARBA00004496"/>
    </source>
</evidence>
<dbReference type="Pfam" id="PF02767">
    <property type="entry name" value="DNA_pol3_beta_2"/>
    <property type="match status" value="1"/>
</dbReference>
<dbReference type="NCBIfam" id="TIGR00663">
    <property type="entry name" value="dnan"/>
    <property type="match status" value="1"/>
</dbReference>
<dbReference type="Gene3D" id="3.70.10.10">
    <property type="match status" value="1"/>
</dbReference>
<feature type="domain" description="DNA polymerase III beta sliding clamp central" evidence="11">
    <location>
        <begin position="128"/>
        <end position="244"/>
    </location>
</feature>
<comment type="similarity">
    <text evidence="2 9">Belongs to the beta sliding clamp family.</text>
</comment>
<comment type="function">
    <text evidence="9">Confers DNA tethering and processivity to DNA polymerases and other proteins. Acts as a clamp, forming a ring around DNA (a reaction catalyzed by the clamp-loading complex) which diffuses in an ATP-independent manner freely and bidirectionally along dsDNA. Initially characterized for its ability to contact the catalytic subunit of DNA polymerase III (Pol III), a complex, multichain enzyme responsible for most of the replicative synthesis in bacteria; Pol III exhibits 3'-5' exonuclease proofreading activity. The beta chain is required for initiation of replication as well as for processivity of DNA replication.</text>
</comment>
<dbReference type="GO" id="GO:0003677">
    <property type="term" value="F:DNA binding"/>
    <property type="evidence" value="ECO:0007669"/>
    <property type="project" value="UniProtKB-UniRule"/>
</dbReference>
<dbReference type="Gene3D" id="3.10.150.10">
    <property type="entry name" value="DNA Polymerase III, subunit A, domain 2"/>
    <property type="match status" value="1"/>
</dbReference>
<comment type="subunit">
    <text evidence="9">Forms a ring-shaped head-to-tail homodimer around DNA.</text>
</comment>
<dbReference type="CDD" id="cd00140">
    <property type="entry name" value="beta_clamp"/>
    <property type="match status" value="1"/>
</dbReference>
<keyword evidence="7 9" id="KW-0239">DNA-directed DNA polymerase</keyword>
<dbReference type="AlphaFoldDB" id="A0A0G0YT26"/>
<dbReference type="PANTHER" id="PTHR30478">
    <property type="entry name" value="DNA POLYMERASE III SUBUNIT BETA"/>
    <property type="match status" value="1"/>
</dbReference>
<evidence type="ECO:0000259" key="11">
    <source>
        <dbReference type="Pfam" id="PF02767"/>
    </source>
</evidence>
<keyword evidence="4 9" id="KW-0808">Transferase</keyword>
<dbReference type="InterPro" id="IPR022634">
    <property type="entry name" value="DNA_polIII_beta_N"/>
</dbReference>
<dbReference type="PANTHER" id="PTHR30478:SF0">
    <property type="entry name" value="BETA SLIDING CLAMP"/>
    <property type="match status" value="1"/>
</dbReference>
<organism evidence="13 14">
    <name type="scientific">Candidatus Kuenenbacteria bacterium GW2011_GWA2_42_15</name>
    <dbReference type="NCBI Taxonomy" id="1618677"/>
    <lineage>
        <taxon>Bacteria</taxon>
        <taxon>Candidatus Kueneniibacteriota</taxon>
    </lineage>
</organism>
<dbReference type="GO" id="GO:0003887">
    <property type="term" value="F:DNA-directed DNA polymerase activity"/>
    <property type="evidence" value="ECO:0007669"/>
    <property type="project" value="UniProtKB-UniRule"/>
</dbReference>
<dbReference type="PIRSF" id="PIRSF000804">
    <property type="entry name" value="DNA_pol_III_b"/>
    <property type="match status" value="1"/>
</dbReference>
<reference evidence="13 14" key="1">
    <citation type="journal article" date="2015" name="Nature">
        <title>rRNA introns, odd ribosomes, and small enigmatic genomes across a large radiation of phyla.</title>
        <authorList>
            <person name="Brown C.T."/>
            <person name="Hug L.A."/>
            <person name="Thomas B.C."/>
            <person name="Sharon I."/>
            <person name="Castelle C.J."/>
            <person name="Singh A."/>
            <person name="Wilkins M.J."/>
            <person name="Williams K.H."/>
            <person name="Banfield J.F."/>
        </authorList>
    </citation>
    <scope>NUCLEOTIDE SEQUENCE [LARGE SCALE GENOMIC DNA]</scope>
</reference>
<feature type="domain" description="DNA polymerase III beta sliding clamp N-terminal" evidence="10">
    <location>
        <begin position="1"/>
        <end position="118"/>
    </location>
</feature>
<dbReference type="GO" id="GO:0005737">
    <property type="term" value="C:cytoplasm"/>
    <property type="evidence" value="ECO:0007669"/>
    <property type="project" value="UniProtKB-SubCell"/>
</dbReference>
<evidence type="ECO:0000256" key="7">
    <source>
        <dbReference type="ARBA" id="ARBA00022932"/>
    </source>
</evidence>
<dbReference type="InterPro" id="IPR022637">
    <property type="entry name" value="DNA_polIII_beta_cen"/>
</dbReference>
<dbReference type="Proteomes" id="UP000034516">
    <property type="component" value="Unassembled WGS sequence"/>
</dbReference>
<dbReference type="GO" id="GO:0008408">
    <property type="term" value="F:3'-5' exonuclease activity"/>
    <property type="evidence" value="ECO:0007669"/>
    <property type="project" value="InterPro"/>
</dbReference>
<evidence type="ECO:0000259" key="10">
    <source>
        <dbReference type="Pfam" id="PF00712"/>
    </source>
</evidence>
<evidence type="ECO:0000256" key="9">
    <source>
        <dbReference type="PIRNR" id="PIRNR000804"/>
    </source>
</evidence>
<evidence type="ECO:0000256" key="4">
    <source>
        <dbReference type="ARBA" id="ARBA00022679"/>
    </source>
</evidence>
<keyword evidence="6 9" id="KW-0235">DNA replication</keyword>
<evidence type="ECO:0000313" key="14">
    <source>
        <dbReference type="Proteomes" id="UP000034516"/>
    </source>
</evidence>
<dbReference type="InterPro" id="IPR046938">
    <property type="entry name" value="DNA_clamp_sf"/>
</dbReference>
<feature type="domain" description="DNA polymerase III beta sliding clamp C-terminal" evidence="12">
    <location>
        <begin position="246"/>
        <end position="367"/>
    </location>
</feature>
<dbReference type="GO" id="GO:0006271">
    <property type="term" value="P:DNA strand elongation involved in DNA replication"/>
    <property type="evidence" value="ECO:0007669"/>
    <property type="project" value="TreeGrafter"/>
</dbReference>
<keyword evidence="5 9" id="KW-0548">Nucleotidyltransferase</keyword>
<keyword evidence="3 9" id="KW-0963">Cytoplasm</keyword>
<dbReference type="EMBL" id="LCCW01000056">
    <property type="protein sequence ID" value="KKS39764.1"/>
    <property type="molecule type" value="Genomic_DNA"/>
</dbReference>
<dbReference type="InterPro" id="IPR001001">
    <property type="entry name" value="DNA_polIII_beta"/>
</dbReference>
<evidence type="ECO:0000259" key="12">
    <source>
        <dbReference type="Pfam" id="PF02768"/>
    </source>
</evidence>
<evidence type="ECO:0000256" key="3">
    <source>
        <dbReference type="ARBA" id="ARBA00022490"/>
    </source>
</evidence>
<dbReference type="GO" id="GO:0009360">
    <property type="term" value="C:DNA polymerase III complex"/>
    <property type="evidence" value="ECO:0007669"/>
    <property type="project" value="InterPro"/>
</dbReference>
<protein>
    <recommendedName>
        <fullName evidence="9">Beta sliding clamp</fullName>
    </recommendedName>
</protein>